<dbReference type="InterPro" id="IPR043129">
    <property type="entry name" value="ATPase_NBD"/>
</dbReference>
<name>A0A7U3UQ10_9ACTN</name>
<keyword evidence="3" id="KW-0808">Transferase</keyword>
<dbReference type="SUPFAM" id="SSF53067">
    <property type="entry name" value="Actin-like ATPase domain"/>
    <property type="match status" value="2"/>
</dbReference>
<dbReference type="GO" id="GO:0042732">
    <property type="term" value="P:D-xylose metabolic process"/>
    <property type="evidence" value="ECO:0007669"/>
    <property type="project" value="UniProtKB-KW"/>
</dbReference>
<dbReference type="AlphaFoldDB" id="A0A7U3UQ10"/>
<dbReference type="Gene3D" id="3.30.420.40">
    <property type="match status" value="2"/>
</dbReference>
<dbReference type="Pfam" id="PF02782">
    <property type="entry name" value="FGGY_C"/>
    <property type="match status" value="1"/>
</dbReference>
<evidence type="ECO:0000313" key="7">
    <source>
        <dbReference type="EMBL" id="BBA96608.1"/>
    </source>
</evidence>
<keyword evidence="2" id="KW-0119">Carbohydrate metabolism</keyword>
<evidence type="ECO:0000313" key="8">
    <source>
        <dbReference type="Proteomes" id="UP000595703"/>
    </source>
</evidence>
<reference evidence="7 8" key="3">
    <citation type="journal article" date="2011" name="Nat. Chem. Biol.">
        <title>Reveromycin A biosynthesis uses RevG and RevJ for stereospecific spiroacetal formation.</title>
        <authorList>
            <person name="Takahashi S."/>
            <person name="Toyoda A."/>
            <person name="Sekiyama Y."/>
            <person name="Takagi H."/>
            <person name="Nogawa T."/>
            <person name="Uramoto M."/>
            <person name="Suzuki R."/>
            <person name="Koshino H."/>
            <person name="Kumano T."/>
            <person name="Panthee S."/>
            <person name="Dairi T."/>
            <person name="Ishikawa J."/>
            <person name="Ikeda H."/>
            <person name="Sakaki Y."/>
            <person name="Osada H."/>
        </authorList>
    </citation>
    <scope>NUCLEOTIDE SEQUENCE [LARGE SCALE GENOMIC DNA]</scope>
    <source>
        <strain evidence="7 8">SN-593</strain>
    </source>
</reference>
<protein>
    <submittedName>
        <fullName evidence="7">Putative carbohydrate kinase</fullName>
    </submittedName>
</protein>
<feature type="domain" description="Carbohydrate kinase FGGY N-terminal" evidence="5">
    <location>
        <begin position="9"/>
        <end position="250"/>
    </location>
</feature>
<evidence type="ECO:0000256" key="2">
    <source>
        <dbReference type="ARBA" id="ARBA00022629"/>
    </source>
</evidence>
<sequence length="501" mass="51959">MTDTSAQDLWVGIDLGTQGVRALAVTGDGRLLGRGSAPLAGHRDGDRHEQFPSDWWEGACAALREALRAVRPARVRGVAVCATSGTVLLTDAGGTPLTPALMYDDGRAAAEARTAQEAGADVWDALGYRIQPSWALAKLLWLVRRADGGAGALRGARVCHQADFVTTRLVGRPVPTDSSHALKTGYDLRGGGWPHAVHDELGLAALDFPAVVAPGSVLGTVCARAAAVTGLAEGTPVVAGMTDGCAAQLGSGAWDIGQWNSVLGTTLVLKGVTARPLTDPAGVLYNHRAADGNWLPGGASSVGAGALARAFPGADLARLDRAAAAHEPSGVLSYPLVSRGERFPFLAPDAEPFTLGTPAGDGDLHASLLQGVAHVERLCLAYVRQLGARIEGPVAFTGGATGSAYWNQLRADVLGRQAVVPEHADPALGMAVLAAHGVGPADGAGPAAWSDLRPMVRVRTTLDPRPEVSRRFDEPFVALVDAWERRGWLPAPTAAYAREHG</sequence>
<keyword evidence="8" id="KW-1185">Reference proteome</keyword>
<dbReference type="InterPro" id="IPR018485">
    <property type="entry name" value="FGGY_C"/>
</dbReference>
<dbReference type="Pfam" id="PF00370">
    <property type="entry name" value="FGGY_N"/>
    <property type="match status" value="1"/>
</dbReference>
<organism evidence="7 8">
    <name type="scientific">Actinacidiphila reveromycinica</name>
    <dbReference type="NCBI Taxonomy" id="659352"/>
    <lineage>
        <taxon>Bacteria</taxon>
        <taxon>Bacillati</taxon>
        <taxon>Actinomycetota</taxon>
        <taxon>Actinomycetes</taxon>
        <taxon>Kitasatosporales</taxon>
        <taxon>Streptomycetaceae</taxon>
        <taxon>Actinacidiphila</taxon>
    </lineage>
</organism>
<dbReference type="RefSeq" id="WP_202233017.1">
    <property type="nucleotide sequence ID" value="NZ_AP018365.1"/>
</dbReference>
<dbReference type="InterPro" id="IPR000577">
    <property type="entry name" value="Carb_kinase_FGGY"/>
</dbReference>
<dbReference type="CDD" id="cd07783">
    <property type="entry name" value="ASKHA_NBD_FGGY_SePSK_AtXK1-like"/>
    <property type="match status" value="1"/>
</dbReference>
<proteinExistence type="inferred from homology"/>
<dbReference type="InterPro" id="IPR018484">
    <property type="entry name" value="FGGY_N"/>
</dbReference>
<reference evidence="7 8" key="2">
    <citation type="journal article" date="2011" name="J. Antibiot.">
        <title>Furaquinocins I and J: novel polyketide isoprenoid hybrid compounds from Streptomyces reveromyceticus SN-593.</title>
        <authorList>
            <person name="Panthee S."/>
            <person name="Takahashi S."/>
            <person name="Takagi H."/>
            <person name="Nogawa T."/>
            <person name="Oowada E."/>
            <person name="Uramoto M."/>
            <person name="Osada H."/>
        </authorList>
    </citation>
    <scope>NUCLEOTIDE SEQUENCE [LARGE SCALE GENOMIC DNA]</scope>
    <source>
        <strain evidence="7 8">SN-593</strain>
    </source>
</reference>
<evidence type="ECO:0000256" key="4">
    <source>
        <dbReference type="ARBA" id="ARBA00022777"/>
    </source>
</evidence>
<comment type="similarity">
    <text evidence="1">Belongs to the FGGY kinase family.</text>
</comment>
<dbReference type="PANTHER" id="PTHR43095:SF5">
    <property type="entry name" value="XYLULOSE KINASE"/>
    <property type="match status" value="1"/>
</dbReference>
<gene>
    <name evidence="7" type="ORF">RVR_1981</name>
</gene>
<dbReference type="GO" id="GO:0016301">
    <property type="term" value="F:kinase activity"/>
    <property type="evidence" value="ECO:0007669"/>
    <property type="project" value="UniProtKB-KW"/>
</dbReference>
<reference evidence="7 8" key="4">
    <citation type="journal article" date="2020" name="Sci. Rep.">
        <title>beta-carboline chemical signals induce reveromycin production through a LuxR family regulator in Streptomyces sp. SN-593.</title>
        <authorList>
            <person name="Panthee S."/>
            <person name="Kito N."/>
            <person name="Hayashi T."/>
            <person name="Shimizu T."/>
            <person name="Ishikawa J."/>
            <person name="Hamamoto H."/>
            <person name="Osada H."/>
            <person name="Takahashi S."/>
        </authorList>
    </citation>
    <scope>NUCLEOTIDE SEQUENCE [LARGE SCALE GENOMIC DNA]</scope>
    <source>
        <strain evidence="7 8">SN-593</strain>
    </source>
</reference>
<dbReference type="KEGG" id="arev:RVR_1981"/>
<evidence type="ECO:0000256" key="3">
    <source>
        <dbReference type="ARBA" id="ARBA00022679"/>
    </source>
</evidence>
<reference evidence="7 8" key="1">
    <citation type="journal article" date="2010" name="J. Bacteriol.">
        <title>Biochemical characterization of a novel indole prenyltransferase from Streptomyces sp. SN-593.</title>
        <authorList>
            <person name="Takahashi S."/>
            <person name="Takagi H."/>
            <person name="Toyoda A."/>
            <person name="Uramoto M."/>
            <person name="Nogawa T."/>
            <person name="Ueki M."/>
            <person name="Sakaki Y."/>
            <person name="Osada H."/>
        </authorList>
    </citation>
    <scope>NUCLEOTIDE SEQUENCE [LARGE SCALE GENOMIC DNA]</scope>
    <source>
        <strain evidence="7 8">SN-593</strain>
    </source>
</reference>
<dbReference type="EMBL" id="AP018365">
    <property type="protein sequence ID" value="BBA96608.1"/>
    <property type="molecule type" value="Genomic_DNA"/>
</dbReference>
<evidence type="ECO:0000259" key="6">
    <source>
        <dbReference type="Pfam" id="PF02782"/>
    </source>
</evidence>
<accession>A0A7U3UQ10</accession>
<dbReference type="PANTHER" id="PTHR43095">
    <property type="entry name" value="SUGAR KINASE"/>
    <property type="match status" value="1"/>
</dbReference>
<keyword evidence="2" id="KW-0859">Xylose metabolism</keyword>
<feature type="domain" description="Carbohydrate kinase FGGY C-terminal" evidence="6">
    <location>
        <begin position="261"/>
        <end position="436"/>
    </location>
</feature>
<dbReference type="Proteomes" id="UP000595703">
    <property type="component" value="Chromosome"/>
</dbReference>
<keyword evidence="4 7" id="KW-0418">Kinase</keyword>
<dbReference type="PIRSF" id="PIRSF000538">
    <property type="entry name" value="GlpK"/>
    <property type="match status" value="1"/>
</dbReference>
<dbReference type="InterPro" id="IPR050406">
    <property type="entry name" value="FGGY_Carb_Kinase"/>
</dbReference>
<evidence type="ECO:0000256" key="1">
    <source>
        <dbReference type="ARBA" id="ARBA00009156"/>
    </source>
</evidence>
<evidence type="ECO:0000259" key="5">
    <source>
        <dbReference type="Pfam" id="PF00370"/>
    </source>
</evidence>